<keyword evidence="1" id="KW-1133">Transmembrane helix</keyword>
<evidence type="ECO:0000313" key="2">
    <source>
        <dbReference type="EMBL" id="MFC5052395.1"/>
    </source>
</evidence>
<dbReference type="Proteomes" id="UP001595833">
    <property type="component" value="Unassembled WGS sequence"/>
</dbReference>
<gene>
    <name evidence="2" type="ORF">ACFPFM_01365</name>
</gene>
<comment type="caution">
    <text evidence="2">The sequence shown here is derived from an EMBL/GenBank/DDBJ whole genome shotgun (WGS) entry which is preliminary data.</text>
</comment>
<keyword evidence="1" id="KW-0812">Transmembrane</keyword>
<feature type="transmembrane region" description="Helical" evidence="1">
    <location>
        <begin position="35"/>
        <end position="54"/>
    </location>
</feature>
<sequence length="96" mass="9409">MRGLHGQAVLRVDGVVVTVVVGGASVVGWRGGGGGAAGAVVVVVGLVVVVEPGVGDRASGVAPLDGGTVLVEVEGRSVIHVEIGVSAWSRSFTPSR</sequence>
<dbReference type="RefSeq" id="WP_344034893.1">
    <property type="nucleotide sequence ID" value="NZ_BAAAKE010000002.1"/>
</dbReference>
<protein>
    <submittedName>
        <fullName evidence="2">Uncharacterized protein</fullName>
    </submittedName>
</protein>
<dbReference type="EMBL" id="JBHSJB010000003">
    <property type="protein sequence ID" value="MFC5052395.1"/>
    <property type="molecule type" value="Genomic_DNA"/>
</dbReference>
<name>A0ABV9XQ32_9PSEU</name>
<proteinExistence type="predicted"/>
<evidence type="ECO:0000256" key="1">
    <source>
        <dbReference type="SAM" id="Phobius"/>
    </source>
</evidence>
<keyword evidence="1" id="KW-0472">Membrane</keyword>
<accession>A0ABV9XQ32</accession>
<keyword evidence="3" id="KW-1185">Reference proteome</keyword>
<organism evidence="2 3">
    <name type="scientific">Saccharothrix xinjiangensis</name>
    <dbReference type="NCBI Taxonomy" id="204798"/>
    <lineage>
        <taxon>Bacteria</taxon>
        <taxon>Bacillati</taxon>
        <taxon>Actinomycetota</taxon>
        <taxon>Actinomycetes</taxon>
        <taxon>Pseudonocardiales</taxon>
        <taxon>Pseudonocardiaceae</taxon>
        <taxon>Saccharothrix</taxon>
    </lineage>
</organism>
<feature type="transmembrane region" description="Helical" evidence="1">
    <location>
        <begin position="12"/>
        <end position="29"/>
    </location>
</feature>
<evidence type="ECO:0000313" key="3">
    <source>
        <dbReference type="Proteomes" id="UP001595833"/>
    </source>
</evidence>
<reference evidence="3" key="1">
    <citation type="journal article" date="2019" name="Int. J. Syst. Evol. Microbiol.">
        <title>The Global Catalogue of Microorganisms (GCM) 10K type strain sequencing project: providing services to taxonomists for standard genome sequencing and annotation.</title>
        <authorList>
            <consortium name="The Broad Institute Genomics Platform"/>
            <consortium name="The Broad Institute Genome Sequencing Center for Infectious Disease"/>
            <person name="Wu L."/>
            <person name="Ma J."/>
        </authorList>
    </citation>
    <scope>NUCLEOTIDE SEQUENCE [LARGE SCALE GENOMIC DNA]</scope>
    <source>
        <strain evidence="3">KCTC 12848</strain>
    </source>
</reference>